<evidence type="ECO:0000313" key="1">
    <source>
        <dbReference type="EMBL" id="PHJ39732.1"/>
    </source>
</evidence>
<sequence length="29" mass="3380">MKIAVIADTHIENDTGNWRNFEAYLEKSI</sequence>
<accession>A0A2C6MIS1</accession>
<dbReference type="Proteomes" id="UP000222564">
    <property type="component" value="Unassembled WGS sequence"/>
</dbReference>
<name>A0A2C6MIS1_9FIRM</name>
<reference evidence="1 2" key="1">
    <citation type="submission" date="2013-09" db="EMBL/GenBank/DDBJ databases">
        <title>Biodegradation of hydrocarbons in the deep terrestrial subsurface : characterization of a microbial consortium composed of two Desulfotomaculum species originating from a deep geological formation.</title>
        <authorList>
            <person name="Aullo T."/>
            <person name="Berlendis S."/>
            <person name="Lascourreges J.-F."/>
            <person name="Dessort D."/>
            <person name="Saint-Laurent S."/>
            <person name="Schraauwers B."/>
            <person name="Mas J."/>
            <person name="Magot M."/>
            <person name="Ranchou-Peyruse A."/>
        </authorList>
    </citation>
    <scope>NUCLEOTIDE SEQUENCE [LARGE SCALE GENOMIC DNA]</scope>
    <source>
        <strain evidence="1 2">Bs107</strain>
    </source>
</reference>
<evidence type="ECO:0000313" key="2">
    <source>
        <dbReference type="Proteomes" id="UP000222564"/>
    </source>
</evidence>
<protein>
    <submittedName>
        <fullName evidence="1">Uncharacterized protein</fullName>
    </submittedName>
</protein>
<organism evidence="1 2">
    <name type="scientific">Desulforamulus profundi</name>
    <dbReference type="NCBI Taxonomy" id="1383067"/>
    <lineage>
        <taxon>Bacteria</taxon>
        <taxon>Bacillati</taxon>
        <taxon>Bacillota</taxon>
        <taxon>Clostridia</taxon>
        <taxon>Eubacteriales</taxon>
        <taxon>Peptococcaceae</taxon>
        <taxon>Desulforamulus</taxon>
    </lineage>
</organism>
<keyword evidence="2" id="KW-1185">Reference proteome</keyword>
<gene>
    <name evidence="1" type="ORF">P378_01835</name>
</gene>
<dbReference type="AlphaFoldDB" id="A0A2C6MIS1"/>
<comment type="caution">
    <text evidence="1">The sequence shown here is derived from an EMBL/GenBank/DDBJ whole genome shotgun (WGS) entry which is preliminary data.</text>
</comment>
<dbReference type="EMBL" id="AWQQ01000015">
    <property type="protein sequence ID" value="PHJ39732.1"/>
    <property type="molecule type" value="Genomic_DNA"/>
</dbReference>
<proteinExistence type="predicted"/>